<feature type="compositionally biased region" description="Polar residues" evidence="1">
    <location>
        <begin position="124"/>
        <end position="151"/>
    </location>
</feature>
<feature type="compositionally biased region" description="Polar residues" evidence="1">
    <location>
        <begin position="71"/>
        <end position="89"/>
    </location>
</feature>
<reference evidence="3" key="1">
    <citation type="submission" date="2015-09" db="EMBL/GenBank/DDBJ databases">
        <authorList>
            <consortium name="Pathogen Informatics"/>
        </authorList>
    </citation>
    <scope>NUCLEOTIDE SEQUENCE [LARGE SCALE GENOMIC DNA]</scope>
    <source>
        <strain evidence="3">Lake Konstanz</strain>
    </source>
</reference>
<proteinExistence type="predicted"/>
<feature type="compositionally biased region" description="Basic and acidic residues" evidence="1">
    <location>
        <begin position="229"/>
        <end position="238"/>
    </location>
</feature>
<dbReference type="EMBL" id="CYKH01000313">
    <property type="protein sequence ID" value="CUF38796.1"/>
    <property type="molecule type" value="Genomic_DNA"/>
</dbReference>
<dbReference type="AlphaFoldDB" id="A0A0S4IRJ1"/>
<sequence length="238" mass="25777">MINNTQNHSSSIVAPSSLGTSLAMSLGASTETLLPPLPLSPFSFVDNVPDDYVQHHHHHYPLHTFALRQGGTSATGTRNSSIVSGNSSTLPPPPDSEGRGGGSVYDRVMSTLSARRRLMERRTSSNADDLSQLYDTSTTGTQAPLHQTTRSSSIASANSMLVDDVVRRFLQTADETFHRGFLVMQQYTDELEREKEATEEQQALTDGASGAKRSTNSSRAQIRTLSAMSDERGAPELP</sequence>
<evidence type="ECO:0000256" key="1">
    <source>
        <dbReference type="SAM" id="MobiDB-lite"/>
    </source>
</evidence>
<feature type="region of interest" description="Disordered" evidence="1">
    <location>
        <begin position="194"/>
        <end position="238"/>
    </location>
</feature>
<dbReference type="VEuPathDB" id="TriTrypDB:BSAL_62055"/>
<feature type="region of interest" description="Disordered" evidence="1">
    <location>
        <begin position="121"/>
        <end position="151"/>
    </location>
</feature>
<accession>A0A0S4IRJ1</accession>
<name>A0A0S4IRJ1_BODSA</name>
<protein>
    <submittedName>
        <fullName evidence="2">Uncharacterized protein</fullName>
    </submittedName>
</protein>
<feature type="compositionally biased region" description="Polar residues" evidence="1">
    <location>
        <begin position="212"/>
        <end position="227"/>
    </location>
</feature>
<evidence type="ECO:0000313" key="3">
    <source>
        <dbReference type="Proteomes" id="UP000051952"/>
    </source>
</evidence>
<feature type="region of interest" description="Disordered" evidence="1">
    <location>
        <begin position="71"/>
        <end position="105"/>
    </location>
</feature>
<dbReference type="Proteomes" id="UP000051952">
    <property type="component" value="Unassembled WGS sequence"/>
</dbReference>
<organism evidence="2 3">
    <name type="scientific">Bodo saltans</name>
    <name type="common">Flagellated protozoan</name>
    <dbReference type="NCBI Taxonomy" id="75058"/>
    <lineage>
        <taxon>Eukaryota</taxon>
        <taxon>Discoba</taxon>
        <taxon>Euglenozoa</taxon>
        <taxon>Kinetoplastea</taxon>
        <taxon>Metakinetoplastina</taxon>
        <taxon>Eubodonida</taxon>
        <taxon>Bodonidae</taxon>
        <taxon>Bodo</taxon>
    </lineage>
</organism>
<gene>
    <name evidence="2" type="ORF">BSAL_62055</name>
</gene>
<evidence type="ECO:0000313" key="2">
    <source>
        <dbReference type="EMBL" id="CUF38796.1"/>
    </source>
</evidence>
<keyword evidence="3" id="KW-1185">Reference proteome</keyword>